<dbReference type="EMBL" id="CATNWA010006207">
    <property type="protein sequence ID" value="CAI9551621.1"/>
    <property type="molecule type" value="Genomic_DNA"/>
</dbReference>
<evidence type="ECO:0000256" key="2">
    <source>
        <dbReference type="ARBA" id="ARBA00023203"/>
    </source>
</evidence>
<dbReference type="Proteomes" id="UP001162483">
    <property type="component" value="Unassembled WGS sequence"/>
</dbReference>
<evidence type="ECO:0000256" key="1">
    <source>
        <dbReference type="ARBA" id="ARBA00022737"/>
    </source>
</evidence>
<dbReference type="CDD" id="cd00176">
    <property type="entry name" value="SPEC"/>
    <property type="match status" value="1"/>
</dbReference>
<keyword evidence="2" id="KW-0009">Actin-binding</keyword>
<protein>
    <recommendedName>
        <fullName evidence="6">Spectrin alpha chain-like protein</fullName>
    </recommendedName>
</protein>
<organism evidence="4 5">
    <name type="scientific">Staurois parvus</name>
    <dbReference type="NCBI Taxonomy" id="386267"/>
    <lineage>
        <taxon>Eukaryota</taxon>
        <taxon>Metazoa</taxon>
        <taxon>Chordata</taxon>
        <taxon>Craniata</taxon>
        <taxon>Vertebrata</taxon>
        <taxon>Euteleostomi</taxon>
        <taxon>Amphibia</taxon>
        <taxon>Batrachia</taxon>
        <taxon>Anura</taxon>
        <taxon>Neobatrachia</taxon>
        <taxon>Ranoidea</taxon>
        <taxon>Ranidae</taxon>
        <taxon>Staurois</taxon>
    </lineage>
</organism>
<evidence type="ECO:0000313" key="4">
    <source>
        <dbReference type="EMBL" id="CAI9551621.1"/>
    </source>
</evidence>
<sequence length="132" mass="15224">KAEEVNGAWDALCRAIQNRAKILTKVHQVHQFGHDVDELICWMQEKEVAVDTDDYGYDLTGVQTLLSQHEGIERDLQAIKKEMEQVTKLGQHVSQIHPPVQKNVSKRLEEVTKSWGNLVQKSQQRRERLNQA</sequence>
<feature type="coiled-coil region" evidence="3">
    <location>
        <begin position="62"/>
        <end position="89"/>
    </location>
</feature>
<evidence type="ECO:0000256" key="3">
    <source>
        <dbReference type="SAM" id="Coils"/>
    </source>
</evidence>
<dbReference type="Gene3D" id="1.20.58.60">
    <property type="match status" value="1"/>
</dbReference>
<dbReference type="InterPro" id="IPR018159">
    <property type="entry name" value="Spectrin/alpha-actinin"/>
</dbReference>
<proteinExistence type="predicted"/>
<keyword evidence="5" id="KW-1185">Reference proteome</keyword>
<feature type="non-terminal residue" evidence="4">
    <location>
        <position position="1"/>
    </location>
</feature>
<keyword evidence="1" id="KW-0677">Repeat</keyword>
<evidence type="ECO:0000313" key="5">
    <source>
        <dbReference type="Proteomes" id="UP001162483"/>
    </source>
</evidence>
<evidence type="ECO:0008006" key="6">
    <source>
        <dbReference type="Google" id="ProtNLM"/>
    </source>
</evidence>
<accession>A0ABN9BV70</accession>
<dbReference type="SMART" id="SM00150">
    <property type="entry name" value="SPEC"/>
    <property type="match status" value="1"/>
</dbReference>
<comment type="caution">
    <text evidence="4">The sequence shown here is derived from an EMBL/GenBank/DDBJ whole genome shotgun (WGS) entry which is preliminary data.</text>
</comment>
<dbReference type="InterPro" id="IPR002017">
    <property type="entry name" value="Spectrin_repeat"/>
</dbReference>
<feature type="non-terminal residue" evidence="4">
    <location>
        <position position="132"/>
    </location>
</feature>
<name>A0ABN9BV70_9NEOB</name>
<dbReference type="SUPFAM" id="SSF46966">
    <property type="entry name" value="Spectrin repeat"/>
    <property type="match status" value="1"/>
</dbReference>
<gene>
    <name evidence="4" type="ORF">SPARVUS_LOCUS3771313</name>
</gene>
<reference evidence="4" key="1">
    <citation type="submission" date="2023-05" db="EMBL/GenBank/DDBJ databases">
        <authorList>
            <person name="Stuckert A."/>
        </authorList>
    </citation>
    <scope>NUCLEOTIDE SEQUENCE</scope>
</reference>
<dbReference type="PANTHER" id="PTHR11915">
    <property type="entry name" value="SPECTRIN/FILAMIN RELATED CYTOSKELETAL PROTEIN"/>
    <property type="match status" value="1"/>
</dbReference>
<dbReference type="Pfam" id="PF00435">
    <property type="entry name" value="Spectrin"/>
    <property type="match status" value="1"/>
</dbReference>
<keyword evidence="3" id="KW-0175">Coiled coil</keyword>